<dbReference type="InterPro" id="IPR001915">
    <property type="entry name" value="Peptidase_M48"/>
</dbReference>
<evidence type="ECO:0000256" key="8">
    <source>
        <dbReference type="ARBA" id="ARBA00022833"/>
    </source>
</evidence>
<evidence type="ECO:0000256" key="12">
    <source>
        <dbReference type="SAM" id="Phobius"/>
    </source>
</evidence>
<proteinExistence type="predicted"/>
<reference evidence="14 15" key="1">
    <citation type="journal article" date="2023" name="Int. J. Syst. Evol. Microbiol.">
        <title>Physiological and genomic analyses of cobalamin (vitamin B12)-auxotrophy of Lysobacter auxotrophicus sp. nov., a methionine-auxotrophic chitinolytic bacterium isolated from chitin-treated soil.</title>
        <authorList>
            <person name="Saito A."/>
            <person name="Dohra H."/>
            <person name="Hamada M."/>
            <person name="Moriuchi R."/>
            <person name="Kotsuchibashi Y."/>
            <person name="Mori K."/>
        </authorList>
    </citation>
    <scope>NUCLEOTIDE SEQUENCE [LARGE SCALE GENOMIC DNA]</scope>
    <source>
        <strain evidence="14 15">5-21a</strain>
    </source>
</reference>
<feature type="domain" description="Peptidase M48" evidence="13">
    <location>
        <begin position="138"/>
        <end position="328"/>
    </location>
</feature>
<dbReference type="EMBL" id="AP027041">
    <property type="protein sequence ID" value="BDU18394.1"/>
    <property type="molecule type" value="Genomic_DNA"/>
</dbReference>
<comment type="cofactor">
    <cofactor evidence="1">
        <name>Zn(2+)</name>
        <dbReference type="ChEBI" id="CHEBI:29105"/>
    </cofactor>
</comment>
<evidence type="ECO:0000256" key="1">
    <source>
        <dbReference type="ARBA" id="ARBA00001947"/>
    </source>
</evidence>
<gene>
    <name evidence="14" type="ORF">LA521A_35950</name>
</gene>
<dbReference type="GO" id="GO:0008237">
    <property type="term" value="F:metallopeptidase activity"/>
    <property type="evidence" value="ECO:0007669"/>
    <property type="project" value="UniProtKB-KW"/>
</dbReference>
<evidence type="ECO:0000256" key="3">
    <source>
        <dbReference type="ARBA" id="ARBA00022475"/>
    </source>
</evidence>
<dbReference type="PANTHER" id="PTHR43221">
    <property type="entry name" value="PROTEASE HTPX"/>
    <property type="match status" value="1"/>
</dbReference>
<dbReference type="RefSeq" id="WP_281780248.1">
    <property type="nucleotide sequence ID" value="NZ_AP027041.1"/>
</dbReference>
<organism evidence="14 15">
    <name type="scientific">Lysobacter auxotrophicus</name>
    <dbReference type="NCBI Taxonomy" id="2992573"/>
    <lineage>
        <taxon>Bacteria</taxon>
        <taxon>Pseudomonadati</taxon>
        <taxon>Pseudomonadota</taxon>
        <taxon>Gammaproteobacteria</taxon>
        <taxon>Lysobacterales</taxon>
        <taxon>Lysobacteraceae</taxon>
        <taxon>Lysobacter</taxon>
    </lineage>
</organism>
<keyword evidence="11 12" id="KW-0472">Membrane</keyword>
<dbReference type="PANTHER" id="PTHR43221:SF1">
    <property type="entry name" value="PROTEASE HTPX"/>
    <property type="match status" value="1"/>
</dbReference>
<evidence type="ECO:0000256" key="11">
    <source>
        <dbReference type="ARBA" id="ARBA00023136"/>
    </source>
</evidence>
<evidence type="ECO:0000256" key="9">
    <source>
        <dbReference type="ARBA" id="ARBA00022989"/>
    </source>
</evidence>
<keyword evidence="6" id="KW-0479">Metal-binding</keyword>
<keyword evidence="5 12" id="KW-0812">Transmembrane</keyword>
<comment type="subcellular location">
    <subcellularLocation>
        <location evidence="2">Cell membrane</location>
        <topology evidence="2">Multi-pass membrane protein</topology>
    </subcellularLocation>
</comment>
<evidence type="ECO:0000256" key="2">
    <source>
        <dbReference type="ARBA" id="ARBA00004651"/>
    </source>
</evidence>
<feature type="transmembrane region" description="Helical" evidence="12">
    <location>
        <begin position="21"/>
        <end position="44"/>
    </location>
</feature>
<evidence type="ECO:0000256" key="7">
    <source>
        <dbReference type="ARBA" id="ARBA00022801"/>
    </source>
</evidence>
<dbReference type="Pfam" id="PF01435">
    <property type="entry name" value="Peptidase_M48"/>
    <property type="match status" value="1"/>
</dbReference>
<dbReference type="Proteomes" id="UP001317822">
    <property type="component" value="Chromosome"/>
</dbReference>
<evidence type="ECO:0000313" key="15">
    <source>
        <dbReference type="Proteomes" id="UP001317822"/>
    </source>
</evidence>
<keyword evidence="10 14" id="KW-0482">Metalloprotease</keyword>
<keyword evidence="4" id="KW-0645">Protease</keyword>
<evidence type="ECO:0000259" key="13">
    <source>
        <dbReference type="Pfam" id="PF01435"/>
    </source>
</evidence>
<keyword evidence="8" id="KW-0862">Zinc</keyword>
<keyword evidence="9 12" id="KW-1133">Transmembrane helix</keyword>
<protein>
    <submittedName>
        <fullName evidence="14">M48 family metalloprotease</fullName>
    </submittedName>
</protein>
<dbReference type="Gene3D" id="3.30.2010.10">
    <property type="entry name" value="Metalloproteases ('zincins'), catalytic domain"/>
    <property type="match status" value="1"/>
</dbReference>
<name>A0ABN6UPU8_9GAMM</name>
<sequence length="612" mass="68012">MRYRRMVERLERQARQAPGRYRFKLAMLAGLGFVVLGGSIALALGMSVGLVVVLLAISPVLLLKLIKVVWIPVAFGWFMLKSLWIKSSPPEGYHLREGEAPQLRAEIEWLREQTGAPPLAGIVIDSQLNAAAASVPRAMGLFGHAHYLVLGLPLMQSVSREQFGAVVAHEFGHFGGGHGRFAGWIYRVRVSWYRVVEGLAMQRSWTTKLFRRFFDWYAPFFDAYSFVLARANEYEADATSARVVGAPAAASALQRIGVCAARLDRDFWPGVQRSVQTSAQPPMALFREMATSFTRPAENDAARLAELLEETPGLEDTHPTLSQRLQALGQSPGDIAPPRRTAADSLLGPLQDQLEEHFSNEWRESVDESWRERHGQHERDRTRLAELSSMPQRDAQQAAEHARLVDDLCPDVDAVPLYLDALAANGDDGFTHFRLGLLLLDRDDPKGIVHLRRAMDLDPHAAEPALRRLEFHYRKREQLHELEAVQAQLRALEDRQIGAFHARQELNARDSFTAHGLDAQALATAIDGLERVGNVKQAWIVRKLIQADTSGVDHFVVMVAWRGVVMGESAALQKVVDAVDLPGSFVAVTPSIGRSIASKVKKAAGSPTFRHR</sequence>
<evidence type="ECO:0000256" key="6">
    <source>
        <dbReference type="ARBA" id="ARBA00022723"/>
    </source>
</evidence>
<evidence type="ECO:0000256" key="10">
    <source>
        <dbReference type="ARBA" id="ARBA00023049"/>
    </source>
</evidence>
<dbReference type="InterPro" id="IPR050083">
    <property type="entry name" value="HtpX_protease"/>
</dbReference>
<keyword evidence="15" id="KW-1185">Reference proteome</keyword>
<evidence type="ECO:0000256" key="4">
    <source>
        <dbReference type="ARBA" id="ARBA00022670"/>
    </source>
</evidence>
<evidence type="ECO:0000256" key="5">
    <source>
        <dbReference type="ARBA" id="ARBA00022692"/>
    </source>
</evidence>
<evidence type="ECO:0000313" key="14">
    <source>
        <dbReference type="EMBL" id="BDU18394.1"/>
    </source>
</evidence>
<keyword evidence="7" id="KW-0378">Hydrolase</keyword>
<keyword evidence="3" id="KW-1003">Cell membrane</keyword>
<dbReference type="CDD" id="cd07328">
    <property type="entry name" value="M48_Ste24p_like"/>
    <property type="match status" value="1"/>
</dbReference>
<accession>A0ABN6UPU8</accession>